<evidence type="ECO:0000313" key="11">
    <source>
        <dbReference type="Proteomes" id="UP000016960"/>
    </source>
</evidence>
<dbReference type="GO" id="GO:0046656">
    <property type="term" value="P:folic acid biosynthetic process"/>
    <property type="evidence" value="ECO:0007669"/>
    <property type="project" value="UniProtKB-KW"/>
</dbReference>
<keyword evidence="7" id="KW-0067">ATP-binding</keyword>
<dbReference type="InterPro" id="IPR035907">
    <property type="entry name" value="Hppk_sf"/>
</dbReference>
<accession>U5DIU9</accession>
<dbReference type="SUPFAM" id="SSF55083">
    <property type="entry name" value="6-hydroxymethyl-7,8-dihydropterin pyrophosphokinase, HPPK"/>
    <property type="match status" value="1"/>
</dbReference>
<dbReference type="OrthoDB" id="9808041at2"/>
<dbReference type="RefSeq" id="WP_022608670.1">
    <property type="nucleotide sequence ID" value="NZ_ASSJ01000076.1"/>
</dbReference>
<dbReference type="InterPro" id="IPR000550">
    <property type="entry name" value="Hppk"/>
</dbReference>
<proteinExistence type="predicted"/>
<dbReference type="AlphaFoldDB" id="U5DIU9"/>
<dbReference type="GO" id="GO:0046654">
    <property type="term" value="P:tetrahydrofolate biosynthetic process"/>
    <property type="evidence" value="ECO:0007669"/>
    <property type="project" value="UniProtKB-UniPathway"/>
</dbReference>
<dbReference type="EMBL" id="ASSJ01000076">
    <property type="protein sequence ID" value="ERN40524.1"/>
    <property type="molecule type" value="Genomic_DNA"/>
</dbReference>
<evidence type="ECO:0000256" key="3">
    <source>
        <dbReference type="ARBA" id="ARBA00013253"/>
    </source>
</evidence>
<evidence type="ECO:0000256" key="4">
    <source>
        <dbReference type="ARBA" id="ARBA00022679"/>
    </source>
</evidence>
<dbReference type="EC" id="2.7.6.3" evidence="3"/>
<dbReference type="GO" id="GO:0003848">
    <property type="term" value="F:2-amino-4-hydroxy-6-hydroxymethyldihydropteridine diphosphokinase activity"/>
    <property type="evidence" value="ECO:0007669"/>
    <property type="project" value="UniProtKB-EC"/>
</dbReference>
<dbReference type="Gene3D" id="3.30.70.560">
    <property type="entry name" value="7,8-Dihydro-6-hydroxymethylpterin-pyrophosphokinase HPPK"/>
    <property type="match status" value="1"/>
</dbReference>
<evidence type="ECO:0000256" key="2">
    <source>
        <dbReference type="ARBA" id="ARBA00005051"/>
    </source>
</evidence>
<dbReference type="NCBIfam" id="TIGR01498">
    <property type="entry name" value="folK"/>
    <property type="match status" value="1"/>
</dbReference>
<evidence type="ECO:0000256" key="5">
    <source>
        <dbReference type="ARBA" id="ARBA00022741"/>
    </source>
</evidence>
<dbReference type="CDD" id="cd00483">
    <property type="entry name" value="HPPK"/>
    <property type="match status" value="1"/>
</dbReference>
<keyword evidence="8" id="KW-0289">Folate biosynthesis</keyword>
<dbReference type="GO" id="GO:0016301">
    <property type="term" value="F:kinase activity"/>
    <property type="evidence" value="ECO:0007669"/>
    <property type="project" value="UniProtKB-KW"/>
</dbReference>
<sequence>MQHPGQPDNPNDHDERCAIALGGNLGNVEATLTSALADLNATDGIRVETKSRWYRTAPVGPPQPEYLNGCALLTVSLLPVELLAALQAIEAGYGRERRERWGPRTLDLDVLLYGDRVVDLPRLQIPHPHLGERAFVLVPLAEIAADWIEPRSGLSIGQLAARVGNTGVRLAAAN</sequence>
<evidence type="ECO:0000259" key="9">
    <source>
        <dbReference type="PROSITE" id="PS00794"/>
    </source>
</evidence>
<evidence type="ECO:0000256" key="1">
    <source>
        <dbReference type="ARBA" id="ARBA00000198"/>
    </source>
</evidence>
<comment type="pathway">
    <text evidence="2">Cofactor biosynthesis; tetrahydrofolate biosynthesis; 2-amino-4-hydroxy-6-hydroxymethyl-7,8-dihydropteridine diphosphate from 7,8-dihydroneopterin triphosphate: step 4/4.</text>
</comment>
<organism evidence="10 11">
    <name type="scientific">Rubidibacter lacunae KORDI 51-2</name>
    <dbReference type="NCBI Taxonomy" id="582515"/>
    <lineage>
        <taxon>Bacteria</taxon>
        <taxon>Bacillati</taxon>
        <taxon>Cyanobacteriota</taxon>
        <taxon>Cyanophyceae</taxon>
        <taxon>Oscillatoriophycideae</taxon>
        <taxon>Chroococcales</taxon>
        <taxon>Aphanothecaceae</taxon>
        <taxon>Rubidibacter</taxon>
    </lineage>
</organism>
<dbReference type="Proteomes" id="UP000016960">
    <property type="component" value="Unassembled WGS sequence"/>
</dbReference>
<evidence type="ECO:0000313" key="10">
    <source>
        <dbReference type="EMBL" id="ERN40524.1"/>
    </source>
</evidence>
<dbReference type="PROSITE" id="PS00794">
    <property type="entry name" value="HPPK"/>
    <property type="match status" value="1"/>
</dbReference>
<feature type="domain" description="7,8-dihydro-6-hydroxymethylpterin-pyrophosphokinase" evidence="9">
    <location>
        <begin position="100"/>
        <end position="111"/>
    </location>
</feature>
<evidence type="ECO:0000256" key="6">
    <source>
        <dbReference type="ARBA" id="ARBA00022777"/>
    </source>
</evidence>
<dbReference type="Pfam" id="PF01288">
    <property type="entry name" value="HPPK"/>
    <property type="match status" value="1"/>
</dbReference>
<dbReference type="PANTHER" id="PTHR43071:SF1">
    <property type="entry name" value="2-AMINO-4-HYDROXY-6-HYDROXYMETHYLDIHYDROPTERIDINE PYROPHOSPHOKINASE"/>
    <property type="match status" value="1"/>
</dbReference>
<protein>
    <recommendedName>
        <fullName evidence="3">2-amino-4-hydroxy-6-hydroxymethyldihydropteridine diphosphokinase</fullName>
        <ecNumber evidence="3">2.7.6.3</ecNumber>
    </recommendedName>
</protein>
<dbReference type="UniPathway" id="UPA00077">
    <property type="reaction ID" value="UER00155"/>
</dbReference>
<dbReference type="PATRIC" id="fig|582515.4.peg.3454"/>
<keyword evidence="4 10" id="KW-0808">Transferase</keyword>
<evidence type="ECO:0000256" key="8">
    <source>
        <dbReference type="ARBA" id="ARBA00022909"/>
    </source>
</evidence>
<dbReference type="STRING" id="582515.KR51_00030720"/>
<dbReference type="InParanoid" id="U5DIU9"/>
<dbReference type="GO" id="GO:0005524">
    <property type="term" value="F:ATP binding"/>
    <property type="evidence" value="ECO:0007669"/>
    <property type="project" value="UniProtKB-KW"/>
</dbReference>
<keyword evidence="6 10" id="KW-0418">Kinase</keyword>
<dbReference type="eggNOG" id="COG0801">
    <property type="taxonomic scope" value="Bacteria"/>
</dbReference>
<keyword evidence="5" id="KW-0547">Nucleotide-binding</keyword>
<evidence type="ECO:0000256" key="7">
    <source>
        <dbReference type="ARBA" id="ARBA00022840"/>
    </source>
</evidence>
<comment type="catalytic activity">
    <reaction evidence="1">
        <text>6-hydroxymethyl-7,8-dihydropterin + ATP = (7,8-dihydropterin-6-yl)methyl diphosphate + AMP + H(+)</text>
        <dbReference type="Rhea" id="RHEA:11412"/>
        <dbReference type="ChEBI" id="CHEBI:15378"/>
        <dbReference type="ChEBI" id="CHEBI:30616"/>
        <dbReference type="ChEBI" id="CHEBI:44841"/>
        <dbReference type="ChEBI" id="CHEBI:72950"/>
        <dbReference type="ChEBI" id="CHEBI:456215"/>
        <dbReference type="EC" id="2.7.6.3"/>
    </reaction>
</comment>
<name>U5DIU9_9CHRO</name>
<keyword evidence="11" id="KW-1185">Reference proteome</keyword>
<gene>
    <name evidence="10" type="ORF">KR51_00030720</name>
</gene>
<dbReference type="PANTHER" id="PTHR43071">
    <property type="entry name" value="2-AMINO-4-HYDROXY-6-HYDROXYMETHYLDIHYDROPTERIDINE PYROPHOSPHOKINASE"/>
    <property type="match status" value="1"/>
</dbReference>
<reference evidence="10 11" key="1">
    <citation type="submission" date="2013-05" db="EMBL/GenBank/DDBJ databases">
        <title>Draft genome sequence of Rubidibacter lacunae KORDI 51-2.</title>
        <authorList>
            <person name="Choi D.H."/>
            <person name="Noh J.H."/>
            <person name="Kwon K.-K."/>
            <person name="Lee J.-H."/>
            <person name="Ryu J.-Y."/>
        </authorList>
    </citation>
    <scope>NUCLEOTIDE SEQUENCE [LARGE SCALE GENOMIC DNA]</scope>
    <source>
        <strain evidence="10 11">KORDI 51-2</strain>
    </source>
</reference>
<comment type="caution">
    <text evidence="10">The sequence shown here is derived from an EMBL/GenBank/DDBJ whole genome shotgun (WGS) entry which is preliminary data.</text>
</comment>
<dbReference type="FunCoup" id="U5DIU9">
    <property type="interactions" value="345"/>
</dbReference>